<evidence type="ECO:0000259" key="2">
    <source>
        <dbReference type="PROSITE" id="PS50943"/>
    </source>
</evidence>
<dbReference type="SUPFAM" id="SSF47413">
    <property type="entry name" value="lambda repressor-like DNA-binding domains"/>
    <property type="match status" value="1"/>
</dbReference>
<evidence type="ECO:0000256" key="1">
    <source>
        <dbReference type="SAM" id="Phobius"/>
    </source>
</evidence>
<dbReference type="PROSITE" id="PS50943">
    <property type="entry name" value="HTH_CROC1"/>
    <property type="match status" value="1"/>
</dbReference>
<keyword evidence="1" id="KW-0812">Transmembrane</keyword>
<keyword evidence="1" id="KW-1133">Transmembrane helix</keyword>
<gene>
    <name evidence="3" type="ORF">GCM10011613_01240</name>
</gene>
<comment type="caution">
    <text evidence="3">The sequence shown here is derived from an EMBL/GenBank/DDBJ whole genome shotgun (WGS) entry which is preliminary data.</text>
</comment>
<evidence type="ECO:0000313" key="3">
    <source>
        <dbReference type="EMBL" id="GGY61583.1"/>
    </source>
</evidence>
<sequence>MSLKEKRLQRGWTQAQVAEFSGLSQRTIQRLEKGQPATTETLKCLAAVFETDIADLGVPEIVDETKLSEEEKRELKNIRDIREFVLQLAAYLLIVPLICLAGYLNGGSMRNGLGLALAWGSWLAYCALKLFDTRAFFGKGWEKRELDKRMGRKNTGKDEQ</sequence>
<name>A0ABQ3APN1_9GAMM</name>
<dbReference type="Pfam" id="PF01381">
    <property type="entry name" value="HTH_3"/>
    <property type="match status" value="1"/>
</dbReference>
<dbReference type="InterPro" id="IPR025698">
    <property type="entry name" value="2TM_dom"/>
</dbReference>
<feature type="transmembrane region" description="Helical" evidence="1">
    <location>
        <begin position="84"/>
        <end position="106"/>
    </location>
</feature>
<dbReference type="Pfam" id="PF13239">
    <property type="entry name" value="2TM"/>
    <property type="match status" value="1"/>
</dbReference>
<keyword evidence="4" id="KW-1185">Reference proteome</keyword>
<proteinExistence type="predicted"/>
<feature type="domain" description="HTH cro/C1-type" evidence="2">
    <location>
        <begin position="3"/>
        <end position="56"/>
    </location>
</feature>
<dbReference type="Proteomes" id="UP000619761">
    <property type="component" value="Unassembled WGS sequence"/>
</dbReference>
<dbReference type="RefSeq" id="WP_189415077.1">
    <property type="nucleotide sequence ID" value="NZ_BMYZ01000001.1"/>
</dbReference>
<reference evidence="4" key="1">
    <citation type="journal article" date="2019" name="Int. J. Syst. Evol. Microbiol.">
        <title>The Global Catalogue of Microorganisms (GCM) 10K type strain sequencing project: providing services to taxonomists for standard genome sequencing and annotation.</title>
        <authorList>
            <consortium name="The Broad Institute Genomics Platform"/>
            <consortium name="The Broad Institute Genome Sequencing Center for Infectious Disease"/>
            <person name="Wu L."/>
            <person name="Ma J."/>
        </authorList>
    </citation>
    <scope>NUCLEOTIDE SEQUENCE [LARGE SCALE GENOMIC DNA]</scope>
    <source>
        <strain evidence="4">KCTC 32239</strain>
    </source>
</reference>
<dbReference type="CDD" id="cd00093">
    <property type="entry name" value="HTH_XRE"/>
    <property type="match status" value="1"/>
</dbReference>
<keyword evidence="1" id="KW-0472">Membrane</keyword>
<feature type="transmembrane region" description="Helical" evidence="1">
    <location>
        <begin position="112"/>
        <end position="131"/>
    </location>
</feature>
<dbReference type="Gene3D" id="1.10.260.40">
    <property type="entry name" value="lambda repressor-like DNA-binding domains"/>
    <property type="match status" value="1"/>
</dbReference>
<evidence type="ECO:0000313" key="4">
    <source>
        <dbReference type="Proteomes" id="UP000619761"/>
    </source>
</evidence>
<organism evidence="3 4">
    <name type="scientific">Cellvibrio zantedeschiae</name>
    <dbReference type="NCBI Taxonomy" id="1237077"/>
    <lineage>
        <taxon>Bacteria</taxon>
        <taxon>Pseudomonadati</taxon>
        <taxon>Pseudomonadota</taxon>
        <taxon>Gammaproteobacteria</taxon>
        <taxon>Cellvibrionales</taxon>
        <taxon>Cellvibrionaceae</taxon>
        <taxon>Cellvibrio</taxon>
    </lineage>
</organism>
<accession>A0ABQ3APN1</accession>
<dbReference type="SMART" id="SM00530">
    <property type="entry name" value="HTH_XRE"/>
    <property type="match status" value="1"/>
</dbReference>
<protein>
    <submittedName>
        <fullName evidence="3">XRE family transcriptional regulator</fullName>
    </submittedName>
</protein>
<dbReference type="InterPro" id="IPR001387">
    <property type="entry name" value="Cro/C1-type_HTH"/>
</dbReference>
<dbReference type="EMBL" id="BMYZ01000001">
    <property type="protein sequence ID" value="GGY61583.1"/>
    <property type="molecule type" value="Genomic_DNA"/>
</dbReference>
<dbReference type="InterPro" id="IPR010982">
    <property type="entry name" value="Lambda_DNA-bd_dom_sf"/>
</dbReference>